<gene>
    <name evidence="2" type="ORF">IMC76_00855</name>
</gene>
<sequence length="123" mass="14460">MEGLRDIKGLAGIPDYSLLYIVAIVFIFAIIVFLIYKYFTKPKYIFKVLSPKELAFKELKSINLDDTKSSVYTFTQNFTYFDDSDEVRNFVDSLEIYKYKKDVSNLSQDDKEFIKNFISRISL</sequence>
<keyword evidence="1" id="KW-0472">Membrane</keyword>
<reference evidence="2 3" key="1">
    <citation type="submission" date="2020-10" db="EMBL/GenBank/DDBJ databases">
        <title>Campylobacter and Helicobacter PacBio genomes.</title>
        <authorList>
            <person name="Lane C."/>
        </authorList>
    </citation>
    <scope>NUCLEOTIDE SEQUENCE [LARGE SCALE GENOMIC DNA]</scope>
    <source>
        <strain evidence="2 3">2016D-0077</strain>
    </source>
</reference>
<dbReference type="OrthoDB" id="9791791at2"/>
<keyword evidence="1" id="KW-0812">Transmembrane</keyword>
<keyword evidence="1" id="KW-1133">Transmembrane helix</keyword>
<evidence type="ECO:0000313" key="2">
    <source>
        <dbReference type="EMBL" id="QOQ87401.1"/>
    </source>
</evidence>
<evidence type="ECO:0000313" key="3">
    <source>
        <dbReference type="Proteomes" id="UP000594749"/>
    </source>
</evidence>
<evidence type="ECO:0000256" key="1">
    <source>
        <dbReference type="SAM" id="Phobius"/>
    </source>
</evidence>
<proteinExistence type="predicted"/>
<keyword evidence="3" id="KW-1185">Reference proteome</keyword>
<dbReference type="EMBL" id="CP063078">
    <property type="protein sequence ID" value="QOQ87401.1"/>
    <property type="molecule type" value="Genomic_DNA"/>
</dbReference>
<dbReference type="Proteomes" id="UP000594749">
    <property type="component" value="Chromosome"/>
</dbReference>
<name>A0A7M1LGG1_9BACT</name>
<dbReference type="AlphaFoldDB" id="A0A7M1LGG1"/>
<protein>
    <recommendedName>
        <fullName evidence="4">DUF4381 domain-containing protein</fullName>
    </recommendedName>
</protein>
<evidence type="ECO:0008006" key="4">
    <source>
        <dbReference type="Google" id="ProtNLM"/>
    </source>
</evidence>
<organism evidence="2 3">
    <name type="scientific">Campylobacter corcagiensis</name>
    <dbReference type="NCBI Taxonomy" id="1448857"/>
    <lineage>
        <taxon>Bacteria</taxon>
        <taxon>Pseudomonadati</taxon>
        <taxon>Campylobacterota</taxon>
        <taxon>Epsilonproteobacteria</taxon>
        <taxon>Campylobacterales</taxon>
        <taxon>Campylobacteraceae</taxon>
        <taxon>Campylobacter</taxon>
    </lineage>
</organism>
<dbReference type="RefSeq" id="WP_025802963.1">
    <property type="nucleotide sequence ID" value="NZ_CP053842.1"/>
</dbReference>
<feature type="transmembrane region" description="Helical" evidence="1">
    <location>
        <begin position="18"/>
        <end position="39"/>
    </location>
</feature>
<accession>A0A7M1LGG1</accession>